<evidence type="ECO:0000256" key="2">
    <source>
        <dbReference type="ARBA" id="ARBA00007613"/>
    </source>
</evidence>
<keyword evidence="4" id="KW-1134">Transmembrane beta strand</keyword>
<keyword evidence="5" id="KW-0812">Transmembrane</keyword>
<protein>
    <recommendedName>
        <fullName evidence="11">Outer membrane protein</fullName>
    </recommendedName>
</protein>
<dbReference type="GO" id="GO:0015288">
    <property type="term" value="F:porin activity"/>
    <property type="evidence" value="ECO:0007669"/>
    <property type="project" value="TreeGrafter"/>
</dbReference>
<dbReference type="PANTHER" id="PTHR30026:SF20">
    <property type="entry name" value="OUTER MEMBRANE PROTEIN TOLC"/>
    <property type="match status" value="1"/>
</dbReference>
<name>A0A916NCY0_9BACT</name>
<dbReference type="GO" id="GO:1990281">
    <property type="term" value="C:efflux pump complex"/>
    <property type="evidence" value="ECO:0007669"/>
    <property type="project" value="TreeGrafter"/>
</dbReference>
<keyword evidence="6" id="KW-0472">Membrane</keyword>
<keyword evidence="3" id="KW-0813">Transport</keyword>
<reference evidence="9" key="1">
    <citation type="submission" date="2021-04" db="EMBL/GenBank/DDBJ databases">
        <authorList>
            <person name="Rodrigo-Torres L."/>
            <person name="Arahal R. D."/>
            <person name="Lucena T."/>
        </authorList>
    </citation>
    <scope>NUCLEOTIDE SEQUENCE</scope>
    <source>
        <strain evidence="9">CECT 9275</strain>
    </source>
</reference>
<dbReference type="Proteomes" id="UP000680038">
    <property type="component" value="Unassembled WGS sequence"/>
</dbReference>
<evidence type="ECO:0000256" key="6">
    <source>
        <dbReference type="ARBA" id="ARBA00023136"/>
    </source>
</evidence>
<dbReference type="EMBL" id="CAJRAF010000002">
    <property type="protein sequence ID" value="CAG5004778.1"/>
    <property type="molecule type" value="Genomic_DNA"/>
</dbReference>
<dbReference type="AlphaFoldDB" id="A0A916NCY0"/>
<evidence type="ECO:0000256" key="5">
    <source>
        <dbReference type="ARBA" id="ARBA00022692"/>
    </source>
</evidence>
<dbReference type="PANTHER" id="PTHR30026">
    <property type="entry name" value="OUTER MEMBRANE PROTEIN TOLC"/>
    <property type="match status" value="1"/>
</dbReference>
<keyword evidence="7" id="KW-0998">Cell outer membrane</keyword>
<keyword evidence="10" id="KW-1185">Reference proteome</keyword>
<comment type="similarity">
    <text evidence="2">Belongs to the outer membrane factor (OMF) (TC 1.B.17) family.</text>
</comment>
<dbReference type="InterPro" id="IPR003423">
    <property type="entry name" value="OMP_efflux"/>
</dbReference>
<dbReference type="GO" id="GO:0009279">
    <property type="term" value="C:cell outer membrane"/>
    <property type="evidence" value="ECO:0007669"/>
    <property type="project" value="UniProtKB-SubCell"/>
</dbReference>
<proteinExistence type="inferred from homology"/>
<dbReference type="Gene3D" id="1.20.1600.10">
    <property type="entry name" value="Outer membrane efflux proteins (OEP)"/>
    <property type="match status" value="1"/>
</dbReference>
<dbReference type="InterPro" id="IPR051906">
    <property type="entry name" value="TolC-like"/>
</dbReference>
<gene>
    <name evidence="9" type="ORF">DYBT9275_03445</name>
</gene>
<dbReference type="Pfam" id="PF02321">
    <property type="entry name" value="OEP"/>
    <property type="match status" value="2"/>
</dbReference>
<evidence type="ECO:0000256" key="1">
    <source>
        <dbReference type="ARBA" id="ARBA00004442"/>
    </source>
</evidence>
<dbReference type="GO" id="GO:0015562">
    <property type="term" value="F:efflux transmembrane transporter activity"/>
    <property type="evidence" value="ECO:0007669"/>
    <property type="project" value="InterPro"/>
</dbReference>
<organism evidence="9 10">
    <name type="scientific">Dyadobacter helix</name>
    <dbReference type="NCBI Taxonomy" id="2822344"/>
    <lineage>
        <taxon>Bacteria</taxon>
        <taxon>Pseudomonadati</taxon>
        <taxon>Bacteroidota</taxon>
        <taxon>Cytophagia</taxon>
        <taxon>Cytophagales</taxon>
        <taxon>Spirosomataceae</taxon>
        <taxon>Dyadobacter</taxon>
    </lineage>
</organism>
<evidence type="ECO:0000256" key="7">
    <source>
        <dbReference type="ARBA" id="ARBA00023237"/>
    </source>
</evidence>
<comment type="subcellular location">
    <subcellularLocation>
        <location evidence="1">Cell outer membrane</location>
    </subcellularLocation>
</comment>
<evidence type="ECO:0000313" key="9">
    <source>
        <dbReference type="EMBL" id="CAG5004778.1"/>
    </source>
</evidence>
<evidence type="ECO:0008006" key="11">
    <source>
        <dbReference type="Google" id="ProtNLM"/>
    </source>
</evidence>
<feature type="chain" id="PRO_5038137811" description="Outer membrane protein" evidence="8">
    <location>
        <begin position="18"/>
        <end position="436"/>
    </location>
</feature>
<evidence type="ECO:0000256" key="4">
    <source>
        <dbReference type="ARBA" id="ARBA00022452"/>
    </source>
</evidence>
<feature type="signal peptide" evidence="8">
    <location>
        <begin position="1"/>
        <end position="17"/>
    </location>
</feature>
<accession>A0A916NCY0</accession>
<dbReference type="RefSeq" id="WP_215239944.1">
    <property type="nucleotide sequence ID" value="NZ_CAJRAF010000002.1"/>
</dbReference>
<evidence type="ECO:0000256" key="8">
    <source>
        <dbReference type="SAM" id="SignalP"/>
    </source>
</evidence>
<keyword evidence="8" id="KW-0732">Signal</keyword>
<evidence type="ECO:0000256" key="3">
    <source>
        <dbReference type="ARBA" id="ARBA00022448"/>
    </source>
</evidence>
<dbReference type="SUPFAM" id="SSF56954">
    <property type="entry name" value="Outer membrane efflux proteins (OEP)"/>
    <property type="match status" value="1"/>
</dbReference>
<evidence type="ECO:0000313" key="10">
    <source>
        <dbReference type="Proteomes" id="UP000680038"/>
    </source>
</evidence>
<sequence>MKQILLFFFLLPASVVAQKTISLRECVELLSKNNLLYKQGSLQAESAEANLRQVRSQMLPQINISSNNSINLGRSIDQYTNAYIDQVYNYSSVNTGFNLPVYQGGKLQNQIRQNVLLKESALENRTAVLNAQTVLLMQGYVNVLATKALLESARQQVESSVQQVDRVQKQVSAGVVGNNVLFEIKAQLANDKFDEVTALNSYRTARLALFQRMNLAPDDQVEFEALLPLENELSTMAAGELYDNAQKTFPELKSAELYRQSFAYQVKSIKALNYPSLSLGAGIGAFYASTNNSLDYFNQLNATRNGSMNLSLTIPIMGRWITRPRVEAAKVQERLAQNQLDVSRQVLRQSIEQAVLDLNATRDQYASARGQEESLSASFTFVESKLNAGTANIFEYALAKANLAKAQANAIKSKYAFLMQQRLLQYYQNGSWIGVF</sequence>
<comment type="caution">
    <text evidence="9">The sequence shown here is derived from an EMBL/GenBank/DDBJ whole genome shotgun (WGS) entry which is preliminary data.</text>
</comment>